<accession>A0A345ZBJ3</accession>
<keyword evidence="1" id="KW-0472">Membrane</keyword>
<dbReference type="Proteomes" id="UP000254834">
    <property type="component" value="Chromosome"/>
</dbReference>
<feature type="transmembrane region" description="Helical" evidence="1">
    <location>
        <begin position="32"/>
        <end position="52"/>
    </location>
</feature>
<sequence length="323" mass="37513">MNIPISFKNMWQSIMKIFALARYDIANNINTWLYICGLQTLIYTLLSFYIFLPGSFIISFPDVFLGLRPFEYILGQEYYELALNCSSFLLIFKLVAAILCDMLFYIVFPIVIIQNALDLAFDSAMRGFSIKGPILSFMITVYTFFFVRMMLVNFHDNWLEYLGLQAMDSAWATLLLLVLLFGALFIYNYMYQRLRFVGMHLFEYKLCIRKSIQASLHMTCGKMKFLSAISILQITSIFLFLVSGAVLFVIGGYIFDYISSQFLIHVMSLDMVIMMQSILTALFRFMFWVFVMVWYYLVEAHTYRQLACPAIDKPSCSSCECAS</sequence>
<dbReference type="EMBL" id="CP025544">
    <property type="protein sequence ID" value="AXK60660.1"/>
    <property type="molecule type" value="Genomic_DNA"/>
</dbReference>
<dbReference type="RefSeq" id="WP_115585675.1">
    <property type="nucleotide sequence ID" value="NZ_CP025544.1"/>
</dbReference>
<name>A0A345ZBJ3_9BACT</name>
<feature type="transmembrane region" description="Helical" evidence="1">
    <location>
        <begin position="225"/>
        <end position="255"/>
    </location>
</feature>
<feature type="transmembrane region" description="Helical" evidence="1">
    <location>
        <begin position="134"/>
        <end position="151"/>
    </location>
</feature>
<proteinExistence type="predicted"/>
<dbReference type="AlphaFoldDB" id="A0A345ZBJ3"/>
<organism evidence="2 3">
    <name type="scientific">Candidatus Chromulinivorax destructor</name>
    <dbReference type="NCBI Taxonomy" id="2066483"/>
    <lineage>
        <taxon>Bacteria</taxon>
        <taxon>Candidatus Babelota</taxon>
        <taxon>Candidatus Babeliae</taxon>
        <taxon>Candidatus Babeliales</taxon>
        <taxon>Candidatus Chromulinivoraceae</taxon>
        <taxon>Candidatus Chromulinivorax</taxon>
    </lineage>
</organism>
<evidence type="ECO:0000313" key="2">
    <source>
        <dbReference type="EMBL" id="AXK60660.1"/>
    </source>
</evidence>
<protein>
    <submittedName>
        <fullName evidence="2">Uncharacterized protein</fullName>
    </submittedName>
</protein>
<feature type="transmembrane region" description="Helical" evidence="1">
    <location>
        <begin position="275"/>
        <end position="297"/>
    </location>
</feature>
<keyword evidence="1" id="KW-0812">Transmembrane</keyword>
<evidence type="ECO:0000256" key="1">
    <source>
        <dbReference type="SAM" id="Phobius"/>
    </source>
</evidence>
<evidence type="ECO:0000313" key="3">
    <source>
        <dbReference type="Proteomes" id="UP000254834"/>
    </source>
</evidence>
<keyword evidence="1" id="KW-1133">Transmembrane helix</keyword>
<feature type="transmembrane region" description="Helical" evidence="1">
    <location>
        <begin position="171"/>
        <end position="190"/>
    </location>
</feature>
<gene>
    <name evidence="2" type="ORF">C0J27_02785</name>
</gene>
<keyword evidence="3" id="KW-1185">Reference proteome</keyword>
<reference evidence="2 3" key="1">
    <citation type="submission" date="2017-12" db="EMBL/GenBank/DDBJ databases">
        <title>Chromulinavorax destructans is a abundant pathogen of dominant heterotrophic picoflagllates.</title>
        <authorList>
            <person name="Deeg C.M."/>
            <person name="Zimmer M."/>
            <person name="Suttle C.A."/>
        </authorList>
    </citation>
    <scope>NUCLEOTIDE SEQUENCE [LARGE SCALE GENOMIC DNA]</scope>
    <source>
        <strain evidence="2 3">SeV1</strain>
    </source>
</reference>
<feature type="transmembrane region" description="Helical" evidence="1">
    <location>
        <begin position="88"/>
        <end position="113"/>
    </location>
</feature>
<dbReference type="KEGG" id="cdes:C0J27_02785"/>